<reference evidence="2 3" key="1">
    <citation type="submission" date="2020-04" db="EMBL/GenBank/DDBJ databases">
        <title>Sphingobium sp. AR-3-1 isolated from Arctic soil.</title>
        <authorList>
            <person name="Dahal R.H."/>
            <person name="Chaudhary D.K."/>
        </authorList>
    </citation>
    <scope>NUCLEOTIDE SEQUENCE [LARGE SCALE GENOMIC DNA]</scope>
    <source>
        <strain evidence="2 3">AR-3-1</strain>
    </source>
</reference>
<dbReference type="AlphaFoldDB" id="A0A7X9WUR1"/>
<sequence>MNEKTVELVTRSGLRLYVRQAGSTDGPILTHLFHHVSHEDLRFRFLSGLNEIGPEQLRALTPIDDGNAVSFLAFDAESGAVVASAMLVSDAAGERGEVAISVDADYRHRGIGWTLLSFVADQAEARGLSKIESIESRANVAAIELERDMGFSVEEYPGDSTLVLVSKTLRAS</sequence>
<keyword evidence="2" id="KW-0808">Transferase</keyword>
<gene>
    <name evidence="2" type="ORF">HHL08_08925</name>
</gene>
<evidence type="ECO:0000313" key="3">
    <source>
        <dbReference type="Proteomes" id="UP000519023"/>
    </source>
</evidence>
<dbReference type="InterPro" id="IPR016181">
    <property type="entry name" value="Acyl_CoA_acyltransferase"/>
</dbReference>
<dbReference type="Pfam" id="PF00583">
    <property type="entry name" value="Acetyltransf_1"/>
    <property type="match status" value="1"/>
</dbReference>
<feature type="domain" description="N-acetyltransferase" evidence="1">
    <location>
        <begin position="16"/>
        <end position="170"/>
    </location>
</feature>
<name>A0A7X9WUR1_9SPHN</name>
<dbReference type="RefSeq" id="WP_169572468.1">
    <property type="nucleotide sequence ID" value="NZ_JABBFV010000005.1"/>
</dbReference>
<evidence type="ECO:0000259" key="1">
    <source>
        <dbReference type="PROSITE" id="PS51186"/>
    </source>
</evidence>
<keyword evidence="3" id="KW-1185">Reference proteome</keyword>
<proteinExistence type="predicted"/>
<dbReference type="EMBL" id="JABBFV010000005">
    <property type="protein sequence ID" value="NML10272.1"/>
    <property type="molecule type" value="Genomic_DNA"/>
</dbReference>
<accession>A0A7X9WUR1</accession>
<evidence type="ECO:0000313" key="2">
    <source>
        <dbReference type="EMBL" id="NML10272.1"/>
    </source>
</evidence>
<dbReference type="Proteomes" id="UP000519023">
    <property type="component" value="Unassembled WGS sequence"/>
</dbReference>
<dbReference type="CDD" id="cd04301">
    <property type="entry name" value="NAT_SF"/>
    <property type="match status" value="1"/>
</dbReference>
<dbReference type="PROSITE" id="PS51186">
    <property type="entry name" value="GNAT"/>
    <property type="match status" value="1"/>
</dbReference>
<organism evidence="2 3">
    <name type="scientific">Sphingobium psychrophilum</name>
    <dbReference type="NCBI Taxonomy" id="2728834"/>
    <lineage>
        <taxon>Bacteria</taxon>
        <taxon>Pseudomonadati</taxon>
        <taxon>Pseudomonadota</taxon>
        <taxon>Alphaproteobacteria</taxon>
        <taxon>Sphingomonadales</taxon>
        <taxon>Sphingomonadaceae</taxon>
        <taxon>Sphingobium</taxon>
    </lineage>
</organism>
<dbReference type="Gene3D" id="3.40.630.30">
    <property type="match status" value="1"/>
</dbReference>
<dbReference type="InterPro" id="IPR000182">
    <property type="entry name" value="GNAT_dom"/>
</dbReference>
<protein>
    <submittedName>
        <fullName evidence="2">GNAT family N-acetyltransferase</fullName>
    </submittedName>
</protein>
<dbReference type="GO" id="GO:0016747">
    <property type="term" value="F:acyltransferase activity, transferring groups other than amino-acyl groups"/>
    <property type="evidence" value="ECO:0007669"/>
    <property type="project" value="InterPro"/>
</dbReference>
<comment type="caution">
    <text evidence="2">The sequence shown here is derived from an EMBL/GenBank/DDBJ whole genome shotgun (WGS) entry which is preliminary data.</text>
</comment>
<dbReference type="SUPFAM" id="SSF55729">
    <property type="entry name" value="Acyl-CoA N-acyltransferases (Nat)"/>
    <property type="match status" value="1"/>
</dbReference>